<name>A0A9P7Z7F8_9HELO</name>
<dbReference type="SUPFAM" id="SSF81665">
    <property type="entry name" value="Calcium ATPase, transmembrane domain M"/>
    <property type="match status" value="1"/>
</dbReference>
<sequence>MNSITTMLPDSCLLLRDGVQTTVSARDIVPGYIPYISPGNKTPADIRFVEVYSDATFDPSTLTVRIVVSTAFIPKGLPIALTVPLTITAKLTRKNKTLCKPLKTVATLGSISVILSDKTVICRRTDRNQMSVADINMCGGSNMTPEVAQANVKQQQLEARGLNIIEQLRAISGLFYSGEFDAATQRLPLPKKKINGDATDQMVLGLSDSLRDVKEPWRWWKKTYELNFNSKNDLINIQGAPDVLIGKCSKYVSTKGDTWPFDANVRSRIEEITNTWSSQVSYEQILSDSSSSQFEDELLQHSKDGLTFVGIVTQAIAIDCRTITNPGTMKSVSALRRNSFGYPSSSPETQVTDFTSNPLKSINVLARTTHEQKFCIIRAFQSCDEVVAMTGDGVNDAPSLKAANNGIDLSSSPDIAIEAADMILLESFSAIIEAINSSHLPQISWSFLIAIICYFTECAASTALAFKAPESDFMLRRPRTPQTDRLVDWKLLLQSYSFFSIFETVSSSAMSY</sequence>
<dbReference type="GO" id="GO:0005391">
    <property type="term" value="F:P-type sodium:potassium-exchanging transporter activity"/>
    <property type="evidence" value="ECO:0007669"/>
    <property type="project" value="TreeGrafter"/>
</dbReference>
<dbReference type="GO" id="GO:0000166">
    <property type="term" value="F:nucleotide binding"/>
    <property type="evidence" value="ECO:0007669"/>
    <property type="project" value="InterPro"/>
</dbReference>
<dbReference type="AlphaFoldDB" id="A0A9P7Z7F8"/>
<gene>
    <name evidence="7" type="ORF">BJ878DRAFT_559208</name>
</gene>
<dbReference type="Pfam" id="PF00122">
    <property type="entry name" value="E1-E2_ATPase"/>
    <property type="match status" value="1"/>
</dbReference>
<keyword evidence="2" id="KW-1003">Cell membrane</keyword>
<dbReference type="PANTHER" id="PTHR43294">
    <property type="entry name" value="SODIUM/POTASSIUM-TRANSPORTING ATPASE SUBUNIT ALPHA"/>
    <property type="match status" value="1"/>
</dbReference>
<keyword evidence="5" id="KW-0472">Membrane</keyword>
<evidence type="ECO:0000259" key="6">
    <source>
        <dbReference type="Pfam" id="PF00122"/>
    </source>
</evidence>
<dbReference type="GO" id="GO:0036376">
    <property type="term" value="P:sodium ion export across plasma membrane"/>
    <property type="evidence" value="ECO:0007669"/>
    <property type="project" value="TreeGrafter"/>
</dbReference>
<dbReference type="InterPro" id="IPR059000">
    <property type="entry name" value="ATPase_P-type_domA"/>
</dbReference>
<dbReference type="GO" id="GO:0030007">
    <property type="term" value="P:intracellular potassium ion homeostasis"/>
    <property type="evidence" value="ECO:0007669"/>
    <property type="project" value="TreeGrafter"/>
</dbReference>
<dbReference type="InterPro" id="IPR023298">
    <property type="entry name" value="ATPase_P-typ_TM_dom_sf"/>
</dbReference>
<dbReference type="SUPFAM" id="SSF81660">
    <property type="entry name" value="Metal cation-transporting ATPase, ATP-binding domain N"/>
    <property type="match status" value="1"/>
</dbReference>
<accession>A0A9P7Z7F8</accession>
<evidence type="ECO:0000256" key="3">
    <source>
        <dbReference type="ARBA" id="ARBA00022692"/>
    </source>
</evidence>
<dbReference type="Gene3D" id="2.70.150.10">
    <property type="entry name" value="Calcium-transporting ATPase, cytoplasmic transduction domain A"/>
    <property type="match status" value="1"/>
</dbReference>
<dbReference type="InterPro" id="IPR036412">
    <property type="entry name" value="HAD-like_sf"/>
</dbReference>
<dbReference type="OrthoDB" id="158672at2759"/>
<dbReference type="Gene3D" id="1.20.1110.10">
    <property type="entry name" value="Calcium-transporting ATPase, transmembrane domain"/>
    <property type="match status" value="3"/>
</dbReference>
<dbReference type="InterPro" id="IPR023214">
    <property type="entry name" value="HAD_sf"/>
</dbReference>
<evidence type="ECO:0000256" key="4">
    <source>
        <dbReference type="ARBA" id="ARBA00022989"/>
    </source>
</evidence>
<comment type="caution">
    <text evidence="7">The sequence shown here is derived from an EMBL/GenBank/DDBJ whole genome shotgun (WGS) entry which is preliminary data.</text>
</comment>
<dbReference type="SUPFAM" id="SSF56784">
    <property type="entry name" value="HAD-like"/>
    <property type="match status" value="1"/>
</dbReference>
<dbReference type="InterPro" id="IPR050510">
    <property type="entry name" value="Cation_transp_ATPase_P-type"/>
</dbReference>
<dbReference type="PRINTS" id="PR00119">
    <property type="entry name" value="CATATPASE"/>
</dbReference>
<dbReference type="InterPro" id="IPR008250">
    <property type="entry name" value="ATPase_P-typ_transduc_dom_A_sf"/>
</dbReference>
<comment type="subcellular location">
    <subcellularLocation>
        <location evidence="1">Cell membrane</location>
        <topology evidence="1">Multi-pass membrane protein</topology>
    </subcellularLocation>
</comment>
<evidence type="ECO:0000256" key="2">
    <source>
        <dbReference type="ARBA" id="ARBA00022475"/>
    </source>
</evidence>
<dbReference type="Gene3D" id="3.40.1110.10">
    <property type="entry name" value="Calcium-transporting ATPase, cytoplasmic domain N"/>
    <property type="match status" value="1"/>
</dbReference>
<keyword evidence="4" id="KW-1133">Transmembrane helix</keyword>
<dbReference type="Gene3D" id="3.40.50.1000">
    <property type="entry name" value="HAD superfamily/HAD-like"/>
    <property type="match status" value="2"/>
</dbReference>
<dbReference type="SUPFAM" id="SSF81653">
    <property type="entry name" value="Calcium ATPase, transduction domain A"/>
    <property type="match status" value="1"/>
</dbReference>
<evidence type="ECO:0000313" key="7">
    <source>
        <dbReference type="EMBL" id="KAG9246789.1"/>
    </source>
</evidence>
<organism evidence="7 8">
    <name type="scientific">Calycina marina</name>
    <dbReference type="NCBI Taxonomy" id="1763456"/>
    <lineage>
        <taxon>Eukaryota</taxon>
        <taxon>Fungi</taxon>
        <taxon>Dikarya</taxon>
        <taxon>Ascomycota</taxon>
        <taxon>Pezizomycotina</taxon>
        <taxon>Leotiomycetes</taxon>
        <taxon>Helotiales</taxon>
        <taxon>Pezizellaceae</taxon>
        <taxon>Calycina</taxon>
    </lineage>
</organism>
<dbReference type="PANTHER" id="PTHR43294:SF21">
    <property type="entry name" value="CATION TRANSPORTING ATPASE"/>
    <property type="match status" value="1"/>
</dbReference>
<reference evidence="7" key="1">
    <citation type="journal article" date="2021" name="IMA Fungus">
        <title>Genomic characterization of three marine fungi, including Emericellopsis atlantica sp. nov. with signatures of a generalist lifestyle and marine biomass degradation.</title>
        <authorList>
            <person name="Hagestad O.C."/>
            <person name="Hou L."/>
            <person name="Andersen J.H."/>
            <person name="Hansen E.H."/>
            <person name="Altermark B."/>
            <person name="Li C."/>
            <person name="Kuhnert E."/>
            <person name="Cox R.J."/>
            <person name="Crous P.W."/>
            <person name="Spatafora J.W."/>
            <person name="Lail K."/>
            <person name="Amirebrahimi M."/>
            <person name="Lipzen A."/>
            <person name="Pangilinan J."/>
            <person name="Andreopoulos W."/>
            <person name="Hayes R.D."/>
            <person name="Ng V."/>
            <person name="Grigoriev I.V."/>
            <person name="Jackson S.A."/>
            <person name="Sutton T.D.S."/>
            <person name="Dobson A.D.W."/>
            <person name="Rama T."/>
        </authorList>
    </citation>
    <scope>NUCLEOTIDE SEQUENCE</scope>
    <source>
        <strain evidence="7">TRa3180A</strain>
    </source>
</reference>
<dbReference type="GO" id="GO:0005886">
    <property type="term" value="C:plasma membrane"/>
    <property type="evidence" value="ECO:0007669"/>
    <property type="project" value="UniProtKB-SubCell"/>
</dbReference>
<dbReference type="EMBL" id="MU253792">
    <property type="protein sequence ID" value="KAG9246789.1"/>
    <property type="molecule type" value="Genomic_DNA"/>
</dbReference>
<feature type="domain" description="P-type ATPase A" evidence="6">
    <location>
        <begin position="7"/>
        <end position="63"/>
    </location>
</feature>
<proteinExistence type="predicted"/>
<dbReference type="GO" id="GO:1990573">
    <property type="term" value="P:potassium ion import across plasma membrane"/>
    <property type="evidence" value="ECO:0007669"/>
    <property type="project" value="TreeGrafter"/>
</dbReference>
<evidence type="ECO:0000256" key="5">
    <source>
        <dbReference type="ARBA" id="ARBA00023136"/>
    </source>
</evidence>
<dbReference type="InterPro" id="IPR023299">
    <property type="entry name" value="ATPase_P-typ_cyto_dom_N"/>
</dbReference>
<evidence type="ECO:0000313" key="8">
    <source>
        <dbReference type="Proteomes" id="UP000887226"/>
    </source>
</evidence>
<evidence type="ECO:0000256" key="1">
    <source>
        <dbReference type="ARBA" id="ARBA00004651"/>
    </source>
</evidence>
<protein>
    <submittedName>
        <fullName evidence="7">Sodium/potassium-transporting ATPase subunit alpha-1</fullName>
    </submittedName>
</protein>
<dbReference type="GO" id="GO:1902600">
    <property type="term" value="P:proton transmembrane transport"/>
    <property type="evidence" value="ECO:0007669"/>
    <property type="project" value="TreeGrafter"/>
</dbReference>
<dbReference type="Proteomes" id="UP000887226">
    <property type="component" value="Unassembled WGS sequence"/>
</dbReference>
<dbReference type="GO" id="GO:0006883">
    <property type="term" value="P:intracellular sodium ion homeostasis"/>
    <property type="evidence" value="ECO:0007669"/>
    <property type="project" value="TreeGrafter"/>
</dbReference>
<dbReference type="Pfam" id="PF13246">
    <property type="entry name" value="Cation_ATPase"/>
    <property type="match status" value="1"/>
</dbReference>
<keyword evidence="8" id="KW-1185">Reference proteome</keyword>
<keyword evidence="3" id="KW-0812">Transmembrane</keyword>